<evidence type="ECO:0000256" key="2">
    <source>
        <dbReference type="SAM" id="SignalP"/>
    </source>
</evidence>
<proteinExistence type="predicted"/>
<feature type="domain" description="DUF6310" evidence="3">
    <location>
        <begin position="180"/>
        <end position="304"/>
    </location>
</feature>
<dbReference type="RefSeq" id="WP_120539934.1">
    <property type="nucleotide sequence ID" value="NZ_RAVZ01000033.1"/>
</dbReference>
<sequence>MRLRASAALLLFLSACATSAPSPAERASRNSRIANLQRAAALPWTDGGRCVVREASQSWPVLAERCYRALDHDRIEFHDTAGRCAVASVGAGAVGLGFCVLAAPEIAVGAVIVLGVVVVGVAIKEALDAYELRHAYPEEAGTSRGTKVASREADAQRKPKLKPEPAGQDWQPPVPPESPERERHPECRPVPVRHWGGNDPHNECADKIPNNSFPGWDVLVNGKNFDGLVLMTRTLWDVKTDDFERQTPRSQRFFVRMKLSELRREAKLARDCGYHFVIGVRSAAHKAVLFDADPTLKVVIMDWC</sequence>
<accession>A0A3A8J8M8</accession>
<name>A0A3A8J8M8_9BACT</name>
<dbReference type="Pfam" id="PF19829">
    <property type="entry name" value="DUF6310"/>
    <property type="match status" value="1"/>
</dbReference>
<dbReference type="PROSITE" id="PS51257">
    <property type="entry name" value="PROKAR_LIPOPROTEIN"/>
    <property type="match status" value="1"/>
</dbReference>
<evidence type="ECO:0000313" key="4">
    <source>
        <dbReference type="EMBL" id="RKG92062.1"/>
    </source>
</evidence>
<comment type="caution">
    <text evidence="4">The sequence shown here is derived from an EMBL/GenBank/DDBJ whole genome shotgun (WGS) entry which is preliminary data.</text>
</comment>
<feature type="region of interest" description="Disordered" evidence="1">
    <location>
        <begin position="141"/>
        <end position="189"/>
    </location>
</feature>
<feature type="signal peptide" evidence="2">
    <location>
        <begin position="1"/>
        <end position="20"/>
    </location>
</feature>
<evidence type="ECO:0000256" key="1">
    <source>
        <dbReference type="SAM" id="MobiDB-lite"/>
    </source>
</evidence>
<dbReference type="AlphaFoldDB" id="A0A3A8J8M8"/>
<keyword evidence="5" id="KW-1185">Reference proteome</keyword>
<feature type="compositionally biased region" description="Basic and acidic residues" evidence="1">
    <location>
        <begin position="178"/>
        <end position="187"/>
    </location>
</feature>
<evidence type="ECO:0000259" key="3">
    <source>
        <dbReference type="Pfam" id="PF19829"/>
    </source>
</evidence>
<dbReference type="Proteomes" id="UP000268094">
    <property type="component" value="Unassembled WGS sequence"/>
</dbReference>
<dbReference type="InterPro" id="IPR046277">
    <property type="entry name" value="DUF6310"/>
</dbReference>
<reference evidence="5" key="1">
    <citation type="submission" date="2018-09" db="EMBL/GenBank/DDBJ databases">
        <authorList>
            <person name="Livingstone P.G."/>
            <person name="Whitworth D.E."/>
        </authorList>
    </citation>
    <scope>NUCLEOTIDE SEQUENCE [LARGE SCALE GENOMIC DNA]</scope>
    <source>
        <strain evidence="5">CA054A</strain>
    </source>
</reference>
<dbReference type="OrthoDB" id="5524143at2"/>
<gene>
    <name evidence="4" type="ORF">D7V88_07595</name>
</gene>
<feature type="chain" id="PRO_5017281587" description="DUF6310 domain-containing protein" evidence="2">
    <location>
        <begin position="21"/>
        <end position="304"/>
    </location>
</feature>
<feature type="compositionally biased region" description="Basic and acidic residues" evidence="1">
    <location>
        <begin position="149"/>
        <end position="163"/>
    </location>
</feature>
<organism evidence="4 5">
    <name type="scientific">Corallococcus terminator</name>
    <dbReference type="NCBI Taxonomy" id="2316733"/>
    <lineage>
        <taxon>Bacteria</taxon>
        <taxon>Pseudomonadati</taxon>
        <taxon>Myxococcota</taxon>
        <taxon>Myxococcia</taxon>
        <taxon>Myxococcales</taxon>
        <taxon>Cystobacterineae</taxon>
        <taxon>Myxococcaceae</taxon>
        <taxon>Corallococcus</taxon>
    </lineage>
</organism>
<evidence type="ECO:0000313" key="5">
    <source>
        <dbReference type="Proteomes" id="UP000268094"/>
    </source>
</evidence>
<protein>
    <recommendedName>
        <fullName evidence="3">DUF6310 domain-containing protein</fullName>
    </recommendedName>
</protein>
<dbReference type="EMBL" id="RAVZ01000033">
    <property type="protein sequence ID" value="RKG92062.1"/>
    <property type="molecule type" value="Genomic_DNA"/>
</dbReference>
<keyword evidence="2" id="KW-0732">Signal</keyword>